<gene>
    <name evidence="1" type="ORF">g.132986</name>
</gene>
<protein>
    <submittedName>
        <fullName evidence="1">Uncharacterized protein</fullName>
    </submittedName>
</protein>
<sequence length="199" mass="23259">MGCVYLCSLVFHRPLGEKIKSFVFKRRVMNVLIPLALSVFLLNQNNAWFINHKNSGGIEKSNLKSVWDLLYFDKEILDRNIPKDTLNKKKVKSSDIFSSLTKRTQTSLTPYESIDVMSDLKQFFDNISANVKQMKENQQSKYNIQRKYDISYPGNYFRGRKPSDNVRNFVRYDDGESYRGTNNHDPGILWTGLGKKKRR</sequence>
<evidence type="ECO:0000313" key="1">
    <source>
        <dbReference type="EMBL" id="MBY13839.1"/>
    </source>
</evidence>
<proteinExistence type="predicted"/>
<accession>A0A2S2N9M2</accession>
<organism evidence="1">
    <name type="scientific">Schizaphis graminum</name>
    <name type="common">Green bug aphid</name>
    <dbReference type="NCBI Taxonomy" id="13262"/>
    <lineage>
        <taxon>Eukaryota</taxon>
        <taxon>Metazoa</taxon>
        <taxon>Ecdysozoa</taxon>
        <taxon>Arthropoda</taxon>
        <taxon>Hexapoda</taxon>
        <taxon>Insecta</taxon>
        <taxon>Pterygota</taxon>
        <taxon>Neoptera</taxon>
        <taxon>Paraneoptera</taxon>
        <taxon>Hemiptera</taxon>
        <taxon>Sternorrhyncha</taxon>
        <taxon>Aphidomorpha</taxon>
        <taxon>Aphidoidea</taxon>
        <taxon>Aphididae</taxon>
        <taxon>Aphidini</taxon>
        <taxon>Schizaphis</taxon>
    </lineage>
</organism>
<dbReference type="AlphaFoldDB" id="A0A2S2N9M2"/>
<dbReference type="EMBL" id="GGMR01001220">
    <property type="protein sequence ID" value="MBY13839.1"/>
    <property type="molecule type" value="Transcribed_RNA"/>
</dbReference>
<name>A0A2S2N9M2_SCHGA</name>
<reference evidence="1" key="1">
    <citation type="submission" date="2018-04" db="EMBL/GenBank/DDBJ databases">
        <title>Transcriptome of Schizaphis graminum biotype I.</title>
        <authorList>
            <person name="Scully E.D."/>
            <person name="Geib S.M."/>
            <person name="Palmer N.A."/>
            <person name="Koch K."/>
            <person name="Bradshaw J."/>
            <person name="Heng-Moss T."/>
            <person name="Sarath G."/>
        </authorList>
    </citation>
    <scope>NUCLEOTIDE SEQUENCE</scope>
</reference>